<evidence type="ECO:0000313" key="2">
    <source>
        <dbReference type="Proteomes" id="UP001310022"/>
    </source>
</evidence>
<keyword evidence="2" id="KW-1185">Reference proteome</keyword>
<name>A0AAN5ALT2_9BACT</name>
<gene>
    <name evidence="1" type="ORF">PEDI_22880</name>
</gene>
<sequence length="33" mass="3936">MPNSFKKSVLEHEKIKHKGFNFQPNLKIMAVFF</sequence>
<dbReference type="EMBL" id="BQKE01000001">
    <property type="protein sequence ID" value="GJM61736.1"/>
    <property type="molecule type" value="Genomic_DNA"/>
</dbReference>
<protein>
    <submittedName>
        <fullName evidence="1">Uncharacterized protein</fullName>
    </submittedName>
</protein>
<dbReference type="AlphaFoldDB" id="A0AAN5ALT2"/>
<comment type="caution">
    <text evidence="1">The sequence shown here is derived from an EMBL/GenBank/DDBJ whole genome shotgun (WGS) entry which is preliminary data.</text>
</comment>
<reference evidence="1 2" key="1">
    <citation type="submission" date="2021-12" db="EMBL/GenBank/DDBJ databases">
        <title>Genome sequencing of bacteria with rrn-lacking chromosome and rrn-plasmid.</title>
        <authorList>
            <person name="Anda M."/>
            <person name="Iwasaki W."/>
        </authorList>
    </citation>
    <scope>NUCLEOTIDE SEQUENCE [LARGE SCALE GENOMIC DNA]</scope>
    <source>
        <strain evidence="1 2">NBRC 15940</strain>
    </source>
</reference>
<dbReference type="Proteomes" id="UP001310022">
    <property type="component" value="Unassembled WGS sequence"/>
</dbReference>
<organism evidence="1 2">
    <name type="scientific">Persicobacter diffluens</name>
    <dbReference type="NCBI Taxonomy" id="981"/>
    <lineage>
        <taxon>Bacteria</taxon>
        <taxon>Pseudomonadati</taxon>
        <taxon>Bacteroidota</taxon>
        <taxon>Cytophagia</taxon>
        <taxon>Cytophagales</taxon>
        <taxon>Persicobacteraceae</taxon>
        <taxon>Persicobacter</taxon>
    </lineage>
</organism>
<proteinExistence type="predicted"/>
<accession>A0AAN5ALT2</accession>
<evidence type="ECO:0000313" key="1">
    <source>
        <dbReference type="EMBL" id="GJM61736.1"/>
    </source>
</evidence>